<dbReference type="HOGENOM" id="CLU_118960_2_1_2"/>
<evidence type="ECO:0000256" key="3">
    <source>
        <dbReference type="ARBA" id="ARBA00022723"/>
    </source>
</evidence>
<feature type="binding site" evidence="9 10">
    <location>
        <position position="109"/>
    </location>
    <ligand>
        <name>Fe(3+)</name>
        <dbReference type="ChEBI" id="CHEBI:29034"/>
    </ligand>
</feature>
<dbReference type="InterPro" id="IPR002742">
    <property type="entry name" value="Desulfoferrodoxin_Fe-bd_dom"/>
</dbReference>
<reference evidence="7 8" key="1">
    <citation type="journal article" date="2008" name="Genome Biol.">
        <title>A genomic analysis of the archaeal system Ignicoccus hospitalis-Nanoarchaeum equitans.</title>
        <authorList>
            <person name="Podar M."/>
            <person name="Anderson I."/>
            <person name="Makarova K.S."/>
            <person name="Elkins J.G."/>
            <person name="Ivanova N."/>
            <person name="Wall M.A."/>
            <person name="Lykidis A."/>
            <person name="Mavromatis K."/>
            <person name="Sun H."/>
            <person name="Hudson M.E."/>
            <person name="Chen W."/>
            <person name="Deciu C."/>
            <person name="Hutchison D."/>
            <person name="Eads J.R."/>
            <person name="Anderson A."/>
            <person name="Fernandes F."/>
            <person name="Szeto E."/>
            <person name="Lapidus A."/>
            <person name="Kyrpides N.C."/>
            <person name="Saier M.H.Jr."/>
            <person name="Richardson P.M."/>
            <person name="Rachel R."/>
            <person name="Huber H."/>
            <person name="Eisen J.A."/>
            <person name="Koonin E.V."/>
            <person name="Keller M."/>
            <person name="Stetter K.O."/>
        </authorList>
    </citation>
    <scope>NUCLEOTIDE SEQUENCE [LARGE SCALE GENOMIC DNA]</scope>
    <source>
        <strain evidence="8">KIN4/I / DSM 18386 / JCM 14125</strain>
    </source>
</reference>
<accession>A8AC72</accession>
<dbReference type="PhylomeDB" id="A8AC72"/>
<feature type="domain" description="Desulfoferrodoxin ferrous iron-binding" evidence="6">
    <location>
        <begin position="19"/>
        <end position="117"/>
    </location>
</feature>
<dbReference type="BRENDA" id="1.15.1.2">
    <property type="organism ID" value="11768"/>
</dbReference>
<dbReference type="PANTHER" id="PTHR36541:SF1">
    <property type="entry name" value="SUPEROXIDE REDUCTASE-RELATED"/>
    <property type="match status" value="1"/>
</dbReference>
<dbReference type="GeneID" id="5563114"/>
<evidence type="ECO:0000256" key="5">
    <source>
        <dbReference type="ARBA" id="ARBA00023004"/>
    </source>
</evidence>
<keyword evidence="8" id="KW-1185">Reference proteome</keyword>
<protein>
    <submittedName>
        <fullName evidence="7">Desulfoferrodoxin, ferrous iron-binding region</fullName>
    </submittedName>
</protein>
<sequence length="124" mass="14093">MKSFGELIYTPDRAEGEAISKAETHTPKIEAPEKVKADQPFQVRVSVGPHPNEAAHSIRWIELYFYEEGRPFNPVMLGRVAFEPGYAEPDVTFTLKLKKSGVLYAISYCNLHGLWEARKEIKVE</sequence>
<reference evidence="10 11" key="3">
    <citation type="submission" date="2013-06" db="PDB data bank">
        <title>Structure of a Natural Sor Mutant.</title>
        <authorList>
            <person name="Romao C.V."/>
            <person name="Matias P.M."/>
            <person name="Pinho F.G."/>
            <person name="Sousa C.M."/>
            <person name="Barradas A.R."/>
            <person name="Pinto A.F."/>
            <person name="Teixeira M."/>
            <person name="Bandeiras T.M."/>
        </authorList>
    </citation>
    <scope>X-RAY CRYSTALLOGRAPHY (2.05 ANGSTROMS) IN COMPLEX WITH FE(3+)</scope>
</reference>
<dbReference type="Pfam" id="PF01880">
    <property type="entry name" value="Desulfoferrodox"/>
    <property type="match status" value="1"/>
</dbReference>
<dbReference type="KEGG" id="iho:Igni_1348"/>
<dbReference type="Gene3D" id="2.60.40.730">
    <property type="entry name" value="SOR catalytic domain"/>
    <property type="match status" value="1"/>
</dbReference>
<dbReference type="STRING" id="453591.Igni_1348"/>
<dbReference type="PDB" id="4BRJ">
    <property type="method" value="X-ray"/>
    <property type="resolution" value="2.50 A"/>
    <property type="chains" value="A=1-124"/>
</dbReference>
<comment type="similarity">
    <text evidence="1">Belongs to the desulfoferrodoxin family.</text>
</comment>
<dbReference type="EMBL" id="CP000816">
    <property type="protein sequence ID" value="ABU82524.1"/>
    <property type="molecule type" value="Genomic_DNA"/>
</dbReference>
<evidence type="ECO:0000256" key="1">
    <source>
        <dbReference type="ARBA" id="ARBA00005941"/>
    </source>
</evidence>
<dbReference type="PDBsum" id="4BRV"/>
<dbReference type="PANTHER" id="PTHR36541">
    <property type="entry name" value="SUPEROXIDE REDUCTASE-RELATED"/>
    <property type="match status" value="1"/>
</dbReference>
<dbReference type="InterPro" id="IPR051233">
    <property type="entry name" value="Desulfoferrodoxin_SOR"/>
</dbReference>
<organism evidence="7 8">
    <name type="scientific">Ignicoccus hospitalis (strain KIN4/I / DSM 18386 / JCM 14125)</name>
    <dbReference type="NCBI Taxonomy" id="453591"/>
    <lineage>
        <taxon>Archaea</taxon>
        <taxon>Thermoproteota</taxon>
        <taxon>Thermoprotei</taxon>
        <taxon>Desulfurococcales</taxon>
        <taxon>Desulfurococcaceae</taxon>
        <taxon>Ignicoccus</taxon>
    </lineage>
</organism>
<evidence type="ECO:0007829" key="9">
    <source>
        <dbReference type="PDB" id="4BK8"/>
    </source>
</evidence>
<feature type="binding site" evidence="9 10">
    <location>
        <position position="50"/>
    </location>
    <ligand>
        <name>Fe(3+)</name>
        <dbReference type="ChEBI" id="CHEBI:29034"/>
    </ligand>
</feature>
<reference evidence="9" key="2">
    <citation type="submission" date="2013-04" db="PDB data bank">
        <title>Structure of a Natural Sor Mutant.</title>
        <authorList>
            <person name="Pinho F.G."/>
            <person name="Romao C.V."/>
            <person name="Pinto A.F."/>
            <person name="Matias P.M."/>
            <person name="Teixeira M."/>
            <person name="Bandeiras T.M."/>
        </authorList>
    </citation>
    <scope>X-RAY CRYSTALLOGRAPHY (1.85 ANGSTROMS) IN COMPLEX WITH FE(3+)</scope>
</reference>
<dbReference type="SMR" id="A8AC72"/>
<feature type="binding site" evidence="9 10">
    <location>
        <position position="25"/>
    </location>
    <ligand>
        <name>Fe(3+)</name>
        <dbReference type="ChEBI" id="CHEBI:29034"/>
    </ligand>
</feature>
<dbReference type="PDB" id="4BRV">
    <property type="method" value="X-ray"/>
    <property type="resolution" value="2.05 A"/>
    <property type="chains" value="A/B/C/D=1-124"/>
</dbReference>
<keyword evidence="4" id="KW-0249">Electron transport</keyword>
<dbReference type="PDBsum" id="4BK8"/>
<keyword evidence="9 10" id="KW-0002">3D-structure</keyword>
<evidence type="ECO:0007829" key="10">
    <source>
        <dbReference type="PDB" id="4BRJ"/>
    </source>
</evidence>
<dbReference type="GO" id="GO:0005506">
    <property type="term" value="F:iron ion binding"/>
    <property type="evidence" value="ECO:0007669"/>
    <property type="project" value="InterPro"/>
</dbReference>
<evidence type="ECO:0000259" key="6">
    <source>
        <dbReference type="Pfam" id="PF01880"/>
    </source>
</evidence>
<dbReference type="Proteomes" id="UP000000262">
    <property type="component" value="Chromosome"/>
</dbReference>
<dbReference type="GO" id="GO:0016491">
    <property type="term" value="F:oxidoreductase activity"/>
    <property type="evidence" value="ECO:0007669"/>
    <property type="project" value="InterPro"/>
</dbReference>
<keyword evidence="3 9" id="KW-0479">Metal-binding</keyword>
<feature type="binding site" evidence="9 10">
    <location>
        <position position="23"/>
    </location>
    <ligand>
        <name>Fe(3+)</name>
        <dbReference type="ChEBI" id="CHEBI:29034"/>
    </ligand>
</feature>
<dbReference type="CDD" id="cd03172">
    <property type="entry name" value="SORL_classII"/>
    <property type="match status" value="1"/>
</dbReference>
<gene>
    <name evidence="7" type="ordered locus">Igni_1348</name>
</gene>
<dbReference type="eggNOG" id="arCOG02146">
    <property type="taxonomic scope" value="Archaea"/>
</dbReference>
<proteinExistence type="evidence at protein level"/>
<name>A8AC72_IGNH4</name>
<dbReference type="EvolutionaryTrace" id="A8AC72"/>
<evidence type="ECO:0000256" key="4">
    <source>
        <dbReference type="ARBA" id="ARBA00022982"/>
    </source>
</evidence>
<dbReference type="PDBsum" id="4BRJ"/>
<feature type="binding site" evidence="9 10">
    <location>
        <position position="112"/>
    </location>
    <ligand>
        <name>Fe(3+)</name>
        <dbReference type="ChEBI" id="CHEBI:29034"/>
    </ligand>
</feature>
<dbReference type="NCBIfam" id="TIGR00332">
    <property type="entry name" value="neela_ferrous"/>
    <property type="match status" value="1"/>
</dbReference>
<dbReference type="PDB" id="4BK8">
    <property type="method" value="X-ray"/>
    <property type="resolution" value="1.85 A"/>
    <property type="chains" value="A=1-124"/>
</dbReference>
<evidence type="ECO:0000313" key="8">
    <source>
        <dbReference type="Proteomes" id="UP000000262"/>
    </source>
</evidence>
<dbReference type="SUPFAM" id="SSF49367">
    <property type="entry name" value="Superoxide reductase-like"/>
    <property type="match status" value="1"/>
</dbReference>
<evidence type="ECO:0000313" key="7">
    <source>
        <dbReference type="EMBL" id="ABU82524.1"/>
    </source>
</evidence>
<evidence type="ECO:0007829" key="11">
    <source>
        <dbReference type="PDB" id="4BRV"/>
    </source>
</evidence>
<dbReference type="AlphaFoldDB" id="A8AC72"/>
<dbReference type="InterPro" id="IPR036073">
    <property type="entry name" value="Desulfoferrodoxin_Fe-bd_dom_sf"/>
</dbReference>
<keyword evidence="5" id="KW-0408">Iron</keyword>
<dbReference type="RefSeq" id="WP_012123488.1">
    <property type="nucleotide sequence ID" value="NC_009776.1"/>
</dbReference>
<dbReference type="OrthoDB" id="30725at2157"/>
<feature type="binding site" evidence="9 10">
    <location>
        <position position="56"/>
    </location>
    <ligand>
        <name>Fe(3+)</name>
        <dbReference type="ChEBI" id="CHEBI:29034"/>
    </ligand>
</feature>
<keyword evidence="2" id="KW-0813">Transport</keyword>
<evidence type="ECO:0000256" key="2">
    <source>
        <dbReference type="ARBA" id="ARBA00022448"/>
    </source>
</evidence>